<protein>
    <submittedName>
        <fullName evidence="2">Uncharacterized protein</fullName>
    </submittedName>
</protein>
<gene>
    <name evidence="2" type="ORF">CEXT_740251</name>
</gene>
<organism evidence="2 3">
    <name type="scientific">Caerostris extrusa</name>
    <name type="common">Bark spider</name>
    <name type="synonym">Caerostris bankana</name>
    <dbReference type="NCBI Taxonomy" id="172846"/>
    <lineage>
        <taxon>Eukaryota</taxon>
        <taxon>Metazoa</taxon>
        <taxon>Ecdysozoa</taxon>
        <taxon>Arthropoda</taxon>
        <taxon>Chelicerata</taxon>
        <taxon>Arachnida</taxon>
        <taxon>Araneae</taxon>
        <taxon>Araneomorphae</taxon>
        <taxon>Entelegynae</taxon>
        <taxon>Araneoidea</taxon>
        <taxon>Araneidae</taxon>
        <taxon>Caerostris</taxon>
    </lineage>
</organism>
<evidence type="ECO:0000313" key="3">
    <source>
        <dbReference type="Proteomes" id="UP001054945"/>
    </source>
</evidence>
<evidence type="ECO:0000313" key="2">
    <source>
        <dbReference type="EMBL" id="GIY20416.1"/>
    </source>
</evidence>
<name>A0AAV4RHM3_CAEEX</name>
<reference evidence="2 3" key="1">
    <citation type="submission" date="2021-06" db="EMBL/GenBank/DDBJ databases">
        <title>Caerostris extrusa draft genome.</title>
        <authorList>
            <person name="Kono N."/>
            <person name="Arakawa K."/>
        </authorList>
    </citation>
    <scope>NUCLEOTIDE SEQUENCE [LARGE SCALE GENOMIC DNA]</scope>
</reference>
<keyword evidence="3" id="KW-1185">Reference proteome</keyword>
<proteinExistence type="predicted"/>
<accession>A0AAV4RHM3</accession>
<dbReference type="Proteomes" id="UP001054945">
    <property type="component" value="Unassembled WGS sequence"/>
</dbReference>
<comment type="caution">
    <text evidence="2">The sequence shown here is derived from an EMBL/GenBank/DDBJ whole genome shotgun (WGS) entry which is preliminary data.</text>
</comment>
<dbReference type="AlphaFoldDB" id="A0AAV4RHM3"/>
<feature type="region of interest" description="Disordered" evidence="1">
    <location>
        <begin position="1"/>
        <end position="20"/>
    </location>
</feature>
<feature type="compositionally biased region" description="Polar residues" evidence="1">
    <location>
        <begin position="1"/>
        <end position="14"/>
    </location>
</feature>
<sequence>MKANPSLNRLSFSPRNRPLNDKDAIKHRLCTPFRNVAPVLSDARHPSWNSFQMKAFIRALCETAVFNLSWCPITGHAIREYSHFRALIGNCSNCCISGITISPRNIEKVTFFSVH</sequence>
<dbReference type="EMBL" id="BPLR01007877">
    <property type="protein sequence ID" value="GIY20416.1"/>
    <property type="molecule type" value="Genomic_DNA"/>
</dbReference>
<evidence type="ECO:0000256" key="1">
    <source>
        <dbReference type="SAM" id="MobiDB-lite"/>
    </source>
</evidence>